<feature type="region of interest" description="Disordered" evidence="2">
    <location>
        <begin position="699"/>
        <end position="733"/>
    </location>
</feature>
<dbReference type="SUPFAM" id="SSF56601">
    <property type="entry name" value="beta-lactamase/transpeptidase-like"/>
    <property type="match status" value="1"/>
</dbReference>
<evidence type="ECO:0000256" key="1">
    <source>
        <dbReference type="ARBA" id="ARBA00022801"/>
    </source>
</evidence>
<organism evidence="4 5">
    <name type="scientific">Cutibacterium avidum</name>
    <dbReference type="NCBI Taxonomy" id="33010"/>
    <lineage>
        <taxon>Bacteria</taxon>
        <taxon>Bacillati</taxon>
        <taxon>Actinomycetota</taxon>
        <taxon>Actinomycetes</taxon>
        <taxon>Propionibacteriales</taxon>
        <taxon>Propionibacteriaceae</taxon>
        <taxon>Cutibacterium</taxon>
    </lineage>
</organism>
<feature type="compositionally biased region" description="Polar residues" evidence="2">
    <location>
        <begin position="705"/>
        <end position="721"/>
    </location>
</feature>
<dbReference type="InterPro" id="IPR006311">
    <property type="entry name" value="TAT_signal"/>
</dbReference>
<gene>
    <name evidence="4" type="primary">pbp4b</name>
    <name evidence="4" type="ORF">V7F78_00895</name>
</gene>
<dbReference type="InterPro" id="IPR050789">
    <property type="entry name" value="Diverse_Enzym_Activities"/>
</dbReference>
<dbReference type="AlphaFoldDB" id="A0AB35XJT8"/>
<evidence type="ECO:0000313" key="5">
    <source>
        <dbReference type="Proteomes" id="UP001309299"/>
    </source>
</evidence>
<dbReference type="PROSITE" id="PS51318">
    <property type="entry name" value="TAT"/>
    <property type="match status" value="1"/>
</dbReference>
<dbReference type="Pfam" id="PF00144">
    <property type="entry name" value="Beta-lactamase"/>
    <property type="match status" value="1"/>
</dbReference>
<dbReference type="InterPro" id="IPR012338">
    <property type="entry name" value="Beta-lactam/transpept-like"/>
</dbReference>
<evidence type="ECO:0000313" key="4">
    <source>
        <dbReference type="EMBL" id="MEH1545599.1"/>
    </source>
</evidence>
<comment type="caution">
    <text evidence="4">The sequence shown here is derived from an EMBL/GenBank/DDBJ whole genome shotgun (WGS) entry which is preliminary data.</text>
</comment>
<reference evidence="4" key="1">
    <citation type="submission" date="2024-02" db="EMBL/GenBank/DDBJ databases">
        <title>Bacterial skin colonization with Propionibacterium avidum as a risk factor for Periprosthetic Joint Infections - a single-center prospective study.</title>
        <authorList>
            <person name="Achermann Y."/>
        </authorList>
    </citation>
    <scope>NUCLEOTIDE SEQUENCE</scope>
    <source>
        <strain evidence="4">PAVI-2017310195</strain>
    </source>
</reference>
<dbReference type="PANTHER" id="PTHR43283">
    <property type="entry name" value="BETA-LACTAMASE-RELATED"/>
    <property type="match status" value="1"/>
</dbReference>
<dbReference type="InterPro" id="IPR001466">
    <property type="entry name" value="Beta-lactam-related"/>
</dbReference>
<protein>
    <submittedName>
        <fullName evidence="4">Penicillin binding protein PBP4B</fullName>
    </submittedName>
</protein>
<dbReference type="Gene3D" id="3.40.710.10">
    <property type="entry name" value="DD-peptidase/beta-lactamase superfamily"/>
    <property type="match status" value="1"/>
</dbReference>
<accession>A0AB35XJT8</accession>
<dbReference type="EMBL" id="JBAKUA010000001">
    <property type="protein sequence ID" value="MEH1545599.1"/>
    <property type="molecule type" value="Genomic_DNA"/>
</dbReference>
<dbReference type="GO" id="GO:0016787">
    <property type="term" value="F:hydrolase activity"/>
    <property type="evidence" value="ECO:0007669"/>
    <property type="project" value="UniProtKB-KW"/>
</dbReference>
<dbReference type="PANTHER" id="PTHR43283:SF11">
    <property type="entry name" value="BETA-LACTAMASE-RELATED DOMAIN-CONTAINING PROTEIN"/>
    <property type="match status" value="1"/>
</dbReference>
<dbReference type="Proteomes" id="UP001309299">
    <property type="component" value="Unassembled WGS sequence"/>
</dbReference>
<feature type="domain" description="Beta-lactamase-related" evidence="3">
    <location>
        <begin position="273"/>
        <end position="660"/>
    </location>
</feature>
<dbReference type="NCBIfam" id="NF002968">
    <property type="entry name" value="PRK03642.1"/>
    <property type="match status" value="1"/>
</dbReference>
<dbReference type="RefSeq" id="WP_334353114.1">
    <property type="nucleotide sequence ID" value="NZ_JBAKUA010000001.1"/>
</dbReference>
<sequence>MNDDLRRRTVLGASIGAIMAAPLAARVTRATASGHGDFTIHLVGAAASCHVEVKNLDGHVRRFATTPKTWSRDVTLSTVSRRFAVRSGSGRWRWIVRGDTSEVWILHDDNCEDPATYGRALSVPSSAARGNRMNVDWLAKAFGWIVTRGQTPFDGEAASPADLLSVRRGRDLDVFDTRRNLFTRNFDDEFFHDNPEIMIETVDGQMSDGQYWLSLGAVRRLWDIRVVCVGGQLLALQRIHVGYDSLVTSGDAESLGFDKGKLSEIGTWINDQVKCGFSGTSVLVARHGQVAWRHHAGQALKYSTKVVDGSVRPAHLLPATQQIPVTTSTQFDIASNTKMYAANLALQMLVSQGRIDMSRRVCTLPGWQAFRDESTVYTGSWTVGGSGGIKDRYTGKDTIRLIDLMHHRGGLIPDPQYPNAEVAGDLYLQNLDDVANRAEAIDRICRTPLMHAPRTERAYSDVDYMILGLVVEQIVGQPLHQYLQDGVYRSLGLRHTGFRPLDQGESRTLIAATELNGNTRDGNVDFGVLPDGQPAFIRTETVWGQVQDEKAFYTMSGVSGHAGLFSTADDLGVLLQLMSNEGIYDGREYFRPDVLRHFLVPDDDDGTYGLGWRTNKYYYFHGGPSAAAFGHTGWTGTITMVDPVRDIQIVLLTNMRHSPVVEPPNGFAAGAFPLADYVGLISRVYSALSEDDRIAQVTVPERSAAHTSTPSPTNRPGSGTSDGHPRGLPHTGA</sequence>
<name>A0AB35XJT8_9ACTN</name>
<evidence type="ECO:0000256" key="2">
    <source>
        <dbReference type="SAM" id="MobiDB-lite"/>
    </source>
</evidence>
<evidence type="ECO:0000259" key="3">
    <source>
        <dbReference type="Pfam" id="PF00144"/>
    </source>
</evidence>
<proteinExistence type="predicted"/>
<keyword evidence="1" id="KW-0378">Hydrolase</keyword>